<dbReference type="EMBL" id="CP049863">
    <property type="protein sequence ID" value="QIK64834.1"/>
    <property type="molecule type" value="Genomic_DNA"/>
</dbReference>
<accession>A0A6G7XJP1</accession>
<dbReference type="Proteomes" id="UP000502677">
    <property type="component" value="Chromosome"/>
</dbReference>
<dbReference type="KEGG" id="lvi:G7068_10690"/>
<organism evidence="2 3">
    <name type="scientific">Leucobacter viscericola</name>
    <dbReference type="NCBI Taxonomy" id="2714935"/>
    <lineage>
        <taxon>Bacteria</taxon>
        <taxon>Bacillati</taxon>
        <taxon>Actinomycetota</taxon>
        <taxon>Actinomycetes</taxon>
        <taxon>Micrococcales</taxon>
        <taxon>Microbacteriaceae</taxon>
        <taxon>Leucobacter</taxon>
    </lineage>
</organism>
<keyword evidence="3" id="KW-1185">Reference proteome</keyword>
<dbReference type="InterPro" id="IPR046917">
    <property type="entry name" value="ABC-3C_CTD12"/>
</dbReference>
<evidence type="ECO:0000259" key="1">
    <source>
        <dbReference type="Pfam" id="PF20279"/>
    </source>
</evidence>
<protein>
    <recommendedName>
        <fullName evidence="1">ABC-three component systems C-terminal domain-containing protein</fullName>
    </recommendedName>
</protein>
<evidence type="ECO:0000313" key="2">
    <source>
        <dbReference type="EMBL" id="QIK64834.1"/>
    </source>
</evidence>
<proteinExistence type="predicted"/>
<name>A0A6G7XJP1_9MICO</name>
<sequence>MKYAYENLSADQFETLVTLICQELLGISVQGFARGPDGGRDARFEGTAQLHPSAAAPWKGRVIIQAKHTNGLNKSFTESDFYSSGSTTTVLAEEFPRIASLKKRGELDHYMLFSNRRLTGNGESEIRNALSETCGVPTASIYLCGIEQIELWLKRFSEIPNIAGIDPIDSPLIVSPEDIAEIVSAFAERRDGMFTILDDPPVARVDLATKDRLNGMSDDYSKALRRKYLKDTEQIRTFLAAPENDELLQAYEAAVDEFELRIIAHRKNYQSFDQVMDYLIDLLFERDPILRQRQHKRLTRALLFYMYWNCDIGTKEDDHAPTHEALAS</sequence>
<dbReference type="AlphaFoldDB" id="A0A6G7XJP1"/>
<dbReference type="Pfam" id="PF20279">
    <property type="entry name" value="CTD12"/>
    <property type="match status" value="1"/>
</dbReference>
<evidence type="ECO:0000313" key="3">
    <source>
        <dbReference type="Proteomes" id="UP000502677"/>
    </source>
</evidence>
<gene>
    <name evidence="2" type="ORF">G7068_10690</name>
</gene>
<reference evidence="2 3" key="1">
    <citation type="submission" date="2020-03" db="EMBL/GenBank/DDBJ databases">
        <title>Leucobacter sp. nov., isolated from beetles.</title>
        <authorList>
            <person name="Hyun D.-W."/>
            <person name="Bae J.-W."/>
        </authorList>
    </citation>
    <scope>NUCLEOTIDE SEQUENCE [LARGE SCALE GENOMIC DNA]</scope>
    <source>
        <strain evidence="2 3">HDW9C</strain>
    </source>
</reference>
<feature type="domain" description="ABC-three component systems C-terminal" evidence="1">
    <location>
        <begin position="169"/>
        <end position="313"/>
    </location>
</feature>